<dbReference type="GO" id="GO:0031340">
    <property type="term" value="P:positive regulation of vesicle fusion"/>
    <property type="evidence" value="ECO:0007669"/>
    <property type="project" value="TreeGrafter"/>
</dbReference>
<organism evidence="2 3">
    <name type="scientific">Cafeteria roenbergensis</name>
    <name type="common">Marine flagellate</name>
    <dbReference type="NCBI Taxonomy" id="33653"/>
    <lineage>
        <taxon>Eukaryota</taxon>
        <taxon>Sar</taxon>
        <taxon>Stramenopiles</taxon>
        <taxon>Bigyra</taxon>
        <taxon>Opalozoa</taxon>
        <taxon>Bicosoecida</taxon>
        <taxon>Cafeteriaceae</taxon>
        <taxon>Cafeteria</taxon>
    </lineage>
</organism>
<dbReference type="SUPFAM" id="SSF49562">
    <property type="entry name" value="C2 domain (Calcium/lipid-binding domain, CaLB)"/>
    <property type="match status" value="1"/>
</dbReference>
<dbReference type="Gene3D" id="2.60.40.150">
    <property type="entry name" value="C2 domain"/>
    <property type="match status" value="1"/>
</dbReference>
<dbReference type="InterPro" id="IPR038983">
    <property type="entry name" value="C2CD5"/>
</dbReference>
<dbReference type="InterPro" id="IPR056431">
    <property type="entry name" value="C2CD5_YbjQ-rel_dom"/>
</dbReference>
<dbReference type="GO" id="GO:0010828">
    <property type="term" value="P:positive regulation of D-glucose transmembrane transport"/>
    <property type="evidence" value="ECO:0007669"/>
    <property type="project" value="TreeGrafter"/>
</dbReference>
<protein>
    <recommendedName>
        <fullName evidence="1">C2 domain-containing protein</fullName>
    </recommendedName>
</protein>
<dbReference type="GO" id="GO:0005886">
    <property type="term" value="C:plasma membrane"/>
    <property type="evidence" value="ECO:0007669"/>
    <property type="project" value="TreeGrafter"/>
</dbReference>
<gene>
    <name evidence="2" type="ORF">FNF27_00596</name>
</gene>
<dbReference type="PANTHER" id="PTHR37412:SF2">
    <property type="entry name" value="C2 DOMAIN-CONTAINING PROTEIN 5"/>
    <property type="match status" value="1"/>
</dbReference>
<evidence type="ECO:0000313" key="3">
    <source>
        <dbReference type="Proteomes" id="UP000322899"/>
    </source>
</evidence>
<dbReference type="OrthoDB" id="419768at2759"/>
<comment type="caution">
    <text evidence="2">The sequence shown here is derived from an EMBL/GenBank/DDBJ whole genome shotgun (WGS) entry which is preliminary data.</text>
</comment>
<dbReference type="Pfam" id="PF23025">
    <property type="entry name" value="YbjQ_2"/>
    <property type="match status" value="1"/>
</dbReference>
<dbReference type="InterPro" id="IPR035892">
    <property type="entry name" value="C2_domain_sf"/>
</dbReference>
<dbReference type="InterPro" id="IPR000008">
    <property type="entry name" value="C2_dom"/>
</dbReference>
<evidence type="ECO:0000259" key="1">
    <source>
        <dbReference type="PROSITE" id="PS50004"/>
    </source>
</evidence>
<dbReference type="GO" id="GO:0090314">
    <property type="term" value="P:positive regulation of protein targeting to membrane"/>
    <property type="evidence" value="ECO:0007669"/>
    <property type="project" value="TreeGrafter"/>
</dbReference>
<dbReference type="EMBL" id="VLTO01000002">
    <property type="protein sequence ID" value="KAA0178048.1"/>
    <property type="molecule type" value="Genomic_DNA"/>
</dbReference>
<name>A0A5A8ELR4_CAFRO</name>
<proteinExistence type="predicted"/>
<accession>A0A5A8ELR4</accession>
<dbReference type="PANTHER" id="PTHR37412">
    <property type="entry name" value="C2 DOMAIN-CONTAINING PROTEIN 5"/>
    <property type="match status" value="1"/>
</dbReference>
<feature type="domain" description="C2" evidence="1">
    <location>
        <begin position="1"/>
        <end position="111"/>
    </location>
</feature>
<reference evidence="2 3" key="1">
    <citation type="submission" date="2019-07" db="EMBL/GenBank/DDBJ databases">
        <title>Genomes of Cafeteria roenbergensis.</title>
        <authorList>
            <person name="Fischer M.G."/>
            <person name="Hackl T."/>
            <person name="Roman M."/>
        </authorList>
    </citation>
    <scope>NUCLEOTIDE SEQUENCE [LARGE SCALE GENOMIC DNA]</scope>
    <source>
        <strain evidence="2 3">E4-10P</strain>
    </source>
</reference>
<dbReference type="AlphaFoldDB" id="A0A5A8ELR4"/>
<dbReference type="GO" id="GO:0005544">
    <property type="term" value="F:calcium-dependent phospholipid binding"/>
    <property type="evidence" value="ECO:0007669"/>
    <property type="project" value="InterPro"/>
</dbReference>
<dbReference type="Proteomes" id="UP000322899">
    <property type="component" value="Unassembled WGS sequence"/>
</dbReference>
<dbReference type="Pfam" id="PF00168">
    <property type="entry name" value="C2"/>
    <property type="match status" value="1"/>
</dbReference>
<dbReference type="GO" id="GO:0065002">
    <property type="term" value="P:intracellular protein transmembrane transport"/>
    <property type="evidence" value="ECO:0007669"/>
    <property type="project" value="TreeGrafter"/>
</dbReference>
<dbReference type="GO" id="GO:0072659">
    <property type="term" value="P:protein localization to plasma membrane"/>
    <property type="evidence" value="ECO:0007669"/>
    <property type="project" value="TreeGrafter"/>
</dbReference>
<dbReference type="GO" id="GO:0005509">
    <property type="term" value="F:calcium ion binding"/>
    <property type="evidence" value="ECO:0007669"/>
    <property type="project" value="TreeGrafter"/>
</dbReference>
<sequence length="320" mass="34967">MPSVIKVLVRSAQNLPCTTQRPGGPDSYAVLTFGEEQQKSAVACGSRAPTYDFSTRFEVDDDRHLVSTPLSLTIIQRDRVAADDVIGTVVLSLEPLLSHSTSLDSEIDGWLPLHDTLLGLRGEVCMQVRVSHGAGGDAGSSRMRGAMMGLAAEREDEVQFYAVSRLTHRVYPQQWICGEVEELLVEADPEYNALQDTFRSSRRSNAARLALLYKLSFKLREAVARKTIRLGANAVLAYQQHFDVEGDSGIVARAYGTAVHLVSRTALMGEIQREATEMHNSAALGAGEQGTLVAPDFSAWHRHDMGNSARQQGPCSSVHF</sequence>
<dbReference type="SMART" id="SM00239">
    <property type="entry name" value="C2"/>
    <property type="match status" value="1"/>
</dbReference>
<evidence type="ECO:0000313" key="2">
    <source>
        <dbReference type="EMBL" id="KAA0178048.1"/>
    </source>
</evidence>
<dbReference type="PROSITE" id="PS50004">
    <property type="entry name" value="C2"/>
    <property type="match status" value="1"/>
</dbReference>